<evidence type="ECO:0000313" key="3">
    <source>
        <dbReference type="Proteomes" id="UP001301442"/>
    </source>
</evidence>
<gene>
    <name evidence="2" type="ORF">RI844_02070</name>
</gene>
<sequence>MQIQLANKSDKNSIKRFYKSNHYSASFMGDDQCFYMTSQEEIIASVIISFSSTTPFLHALVVNRNYQHQGLATQIVFHCQHRLPNINCFADKTLTKFYQKLGFECINSNNLPDCLQSRFYSYQRNNNTLNAFQYRA</sequence>
<keyword evidence="2" id="KW-0012">Acyltransferase</keyword>
<protein>
    <submittedName>
        <fullName evidence="2">GNAT family N-acetyltransferase</fullName>
        <ecNumber evidence="2">2.3.1.-</ecNumber>
    </submittedName>
</protein>
<keyword evidence="2" id="KW-0808">Transferase</keyword>
<reference evidence="2 3" key="1">
    <citation type="submission" date="2023-09" db="EMBL/GenBank/DDBJ databases">
        <authorList>
            <person name="Qi X."/>
        </authorList>
    </citation>
    <scope>NUCLEOTIDE SEQUENCE [LARGE SCALE GENOMIC DNA]</scope>
    <source>
        <strain evidence="2 3">S1-1</strain>
    </source>
</reference>
<feature type="domain" description="N-acetyltransferase" evidence="1">
    <location>
        <begin position="1"/>
        <end position="127"/>
    </location>
</feature>
<dbReference type="RefSeq" id="WP_348396819.1">
    <property type="nucleotide sequence ID" value="NZ_CP136600.1"/>
</dbReference>
<accession>A0ABZ0GQX4</accession>
<evidence type="ECO:0000313" key="2">
    <source>
        <dbReference type="EMBL" id="WOH38045.1"/>
    </source>
</evidence>
<keyword evidence="3" id="KW-1185">Reference proteome</keyword>
<evidence type="ECO:0000259" key="1">
    <source>
        <dbReference type="PROSITE" id="PS51186"/>
    </source>
</evidence>
<dbReference type="Pfam" id="PF13673">
    <property type="entry name" value="Acetyltransf_10"/>
    <property type="match status" value="1"/>
</dbReference>
<dbReference type="EMBL" id="CP136600">
    <property type="protein sequence ID" value="WOH38045.1"/>
    <property type="molecule type" value="Genomic_DNA"/>
</dbReference>
<dbReference type="CDD" id="cd04301">
    <property type="entry name" value="NAT_SF"/>
    <property type="match status" value="1"/>
</dbReference>
<dbReference type="EC" id="2.3.1.-" evidence="2"/>
<dbReference type="Gene3D" id="3.40.630.30">
    <property type="match status" value="1"/>
</dbReference>
<dbReference type="InterPro" id="IPR016181">
    <property type="entry name" value="Acyl_CoA_acyltransferase"/>
</dbReference>
<dbReference type="SUPFAM" id="SSF55729">
    <property type="entry name" value="Acyl-CoA N-acyltransferases (Nat)"/>
    <property type="match status" value="1"/>
</dbReference>
<dbReference type="Proteomes" id="UP001301442">
    <property type="component" value="Chromosome"/>
</dbReference>
<organism evidence="2 3">
    <name type="scientific">Thalassotalea fonticola</name>
    <dbReference type="NCBI Taxonomy" id="3065649"/>
    <lineage>
        <taxon>Bacteria</taxon>
        <taxon>Pseudomonadati</taxon>
        <taxon>Pseudomonadota</taxon>
        <taxon>Gammaproteobacteria</taxon>
        <taxon>Alteromonadales</taxon>
        <taxon>Colwelliaceae</taxon>
        <taxon>Thalassotalea</taxon>
    </lineage>
</organism>
<dbReference type="PROSITE" id="PS51186">
    <property type="entry name" value="GNAT"/>
    <property type="match status" value="1"/>
</dbReference>
<dbReference type="GO" id="GO:0016746">
    <property type="term" value="F:acyltransferase activity"/>
    <property type="evidence" value="ECO:0007669"/>
    <property type="project" value="UniProtKB-KW"/>
</dbReference>
<proteinExistence type="predicted"/>
<dbReference type="InterPro" id="IPR000182">
    <property type="entry name" value="GNAT_dom"/>
</dbReference>
<name>A0ABZ0GQX4_9GAMM</name>